<gene>
    <name evidence="1" type="ORF">K435DRAFT_805769</name>
</gene>
<evidence type="ECO:0000313" key="2">
    <source>
        <dbReference type="Proteomes" id="UP000297245"/>
    </source>
</evidence>
<dbReference type="Proteomes" id="UP000297245">
    <property type="component" value="Unassembled WGS sequence"/>
</dbReference>
<evidence type="ECO:0000313" key="1">
    <source>
        <dbReference type="EMBL" id="THU85576.1"/>
    </source>
</evidence>
<reference evidence="1 2" key="1">
    <citation type="journal article" date="2019" name="Nat. Ecol. Evol.">
        <title>Megaphylogeny resolves global patterns of mushroom evolution.</title>
        <authorList>
            <person name="Varga T."/>
            <person name="Krizsan K."/>
            <person name="Foldi C."/>
            <person name="Dima B."/>
            <person name="Sanchez-Garcia M."/>
            <person name="Sanchez-Ramirez S."/>
            <person name="Szollosi G.J."/>
            <person name="Szarkandi J.G."/>
            <person name="Papp V."/>
            <person name="Albert L."/>
            <person name="Andreopoulos W."/>
            <person name="Angelini C."/>
            <person name="Antonin V."/>
            <person name="Barry K.W."/>
            <person name="Bougher N.L."/>
            <person name="Buchanan P."/>
            <person name="Buyck B."/>
            <person name="Bense V."/>
            <person name="Catcheside P."/>
            <person name="Chovatia M."/>
            <person name="Cooper J."/>
            <person name="Damon W."/>
            <person name="Desjardin D."/>
            <person name="Finy P."/>
            <person name="Geml J."/>
            <person name="Haridas S."/>
            <person name="Hughes K."/>
            <person name="Justo A."/>
            <person name="Karasinski D."/>
            <person name="Kautmanova I."/>
            <person name="Kiss B."/>
            <person name="Kocsube S."/>
            <person name="Kotiranta H."/>
            <person name="LaButti K.M."/>
            <person name="Lechner B.E."/>
            <person name="Liimatainen K."/>
            <person name="Lipzen A."/>
            <person name="Lukacs Z."/>
            <person name="Mihaltcheva S."/>
            <person name="Morgado L.N."/>
            <person name="Niskanen T."/>
            <person name="Noordeloos M.E."/>
            <person name="Ohm R.A."/>
            <person name="Ortiz-Santana B."/>
            <person name="Ovrebo C."/>
            <person name="Racz N."/>
            <person name="Riley R."/>
            <person name="Savchenko A."/>
            <person name="Shiryaev A."/>
            <person name="Soop K."/>
            <person name="Spirin V."/>
            <person name="Szebenyi C."/>
            <person name="Tomsovsky M."/>
            <person name="Tulloss R.E."/>
            <person name="Uehling J."/>
            <person name="Grigoriev I.V."/>
            <person name="Vagvolgyi C."/>
            <person name="Papp T."/>
            <person name="Martin F.M."/>
            <person name="Miettinen O."/>
            <person name="Hibbett D.S."/>
            <person name="Nagy L.G."/>
        </authorList>
    </citation>
    <scope>NUCLEOTIDE SEQUENCE [LARGE SCALE GENOMIC DNA]</scope>
    <source>
        <strain evidence="1 2">CBS 962.96</strain>
    </source>
</reference>
<organism evidence="1 2">
    <name type="scientific">Dendrothele bispora (strain CBS 962.96)</name>
    <dbReference type="NCBI Taxonomy" id="1314807"/>
    <lineage>
        <taxon>Eukaryota</taxon>
        <taxon>Fungi</taxon>
        <taxon>Dikarya</taxon>
        <taxon>Basidiomycota</taxon>
        <taxon>Agaricomycotina</taxon>
        <taxon>Agaricomycetes</taxon>
        <taxon>Agaricomycetidae</taxon>
        <taxon>Agaricales</taxon>
        <taxon>Agaricales incertae sedis</taxon>
        <taxon>Dendrothele</taxon>
    </lineage>
</organism>
<sequence>MDPPTPQRECLFALGQEEEFGKIGRWRLEGMGPIWRGKDVHCQEDRTIPVNGPILEETRRSRSGAGRVLVLLPIDVYAYIDKLLAPSYPWMIRQSAVLFGFLGSQLTVQ</sequence>
<proteinExistence type="predicted"/>
<dbReference type="AlphaFoldDB" id="A0A4S8L9W9"/>
<dbReference type="EMBL" id="ML179539">
    <property type="protein sequence ID" value="THU85576.1"/>
    <property type="molecule type" value="Genomic_DNA"/>
</dbReference>
<accession>A0A4S8L9W9</accession>
<name>A0A4S8L9W9_DENBC</name>
<protein>
    <submittedName>
        <fullName evidence="1">Uncharacterized protein</fullName>
    </submittedName>
</protein>
<keyword evidence="2" id="KW-1185">Reference proteome</keyword>